<dbReference type="RefSeq" id="WP_053936499.1">
    <property type="nucleotide sequence ID" value="NZ_LAQT01000002.1"/>
</dbReference>
<dbReference type="InterPro" id="IPR002763">
    <property type="entry name" value="DUF72"/>
</dbReference>
<keyword evidence="2" id="KW-1185">Reference proteome</keyword>
<dbReference type="PANTHER" id="PTHR30348">
    <property type="entry name" value="UNCHARACTERIZED PROTEIN YECE"/>
    <property type="match status" value="1"/>
</dbReference>
<comment type="caution">
    <text evidence="1">The sequence shown here is derived from an EMBL/GenBank/DDBJ whole genome shotgun (WGS) entry which is preliminary data.</text>
</comment>
<evidence type="ECO:0008006" key="3">
    <source>
        <dbReference type="Google" id="ProtNLM"/>
    </source>
</evidence>
<gene>
    <name evidence="1" type="ORF">WG78_04075</name>
</gene>
<dbReference type="EMBL" id="LAQT01000002">
    <property type="protein sequence ID" value="KPC54719.1"/>
    <property type="molecule type" value="Genomic_DNA"/>
</dbReference>
<accession>A0A0N0XKQ1</accession>
<sequence length="302" mass="34605">MARAHIGISGWRYEPWRKVFYPEELRQADELHYASRALSSIEINGSFYALQTPDRYADWYASTPNDFIFSVKAPRFITHIRRLRDIDGPLANFFASGLFELKEKLGPLLWQFPPSFQFDAELFESFLAKLPRDLNAARTIAEHHDSHLRSKPDLDVPHNHRMRHAIEIRHQSFATPEFIALLRKYHVALVVADTAGKWPHLEDLSAPFVYVRLHGAEKLYASGYTDTALDDWAARIKAWTSGHKAVDGPRVAEPATDSAREVFCYFDNDIKVRAPFDAQRLMQRLDQPIRQPAGEPLPAAAQ</sequence>
<reference evidence="1 2" key="1">
    <citation type="submission" date="2015-07" db="EMBL/GenBank/DDBJ databases">
        <title>Draft genome sequence of the Amantichitinum ursilacus IGB-41, a new chitin-degrading bacterium.</title>
        <authorList>
            <person name="Kirstahler P."/>
            <person name="Guenther M."/>
            <person name="Grumaz C."/>
            <person name="Rupp S."/>
            <person name="Zibek S."/>
            <person name="Sohn K."/>
        </authorList>
    </citation>
    <scope>NUCLEOTIDE SEQUENCE [LARGE SCALE GENOMIC DNA]</scope>
    <source>
        <strain evidence="1 2">IGB-41</strain>
    </source>
</reference>
<dbReference type="InterPro" id="IPR036520">
    <property type="entry name" value="UPF0759_sf"/>
</dbReference>
<dbReference type="Gene3D" id="3.20.20.410">
    <property type="entry name" value="Protein of unknown function UPF0759"/>
    <property type="match status" value="1"/>
</dbReference>
<dbReference type="Proteomes" id="UP000037939">
    <property type="component" value="Unassembled WGS sequence"/>
</dbReference>
<dbReference type="PATRIC" id="fig|857265.3.peg.834"/>
<evidence type="ECO:0000313" key="1">
    <source>
        <dbReference type="EMBL" id="KPC54719.1"/>
    </source>
</evidence>
<dbReference type="OrthoDB" id="9780310at2"/>
<dbReference type="Pfam" id="PF01904">
    <property type="entry name" value="DUF72"/>
    <property type="match status" value="1"/>
</dbReference>
<name>A0A0N0XKQ1_9NEIS</name>
<proteinExistence type="predicted"/>
<organism evidence="1 2">
    <name type="scientific">Amantichitinum ursilacus</name>
    <dbReference type="NCBI Taxonomy" id="857265"/>
    <lineage>
        <taxon>Bacteria</taxon>
        <taxon>Pseudomonadati</taxon>
        <taxon>Pseudomonadota</taxon>
        <taxon>Betaproteobacteria</taxon>
        <taxon>Neisseriales</taxon>
        <taxon>Chitinibacteraceae</taxon>
        <taxon>Amantichitinum</taxon>
    </lineage>
</organism>
<dbReference type="STRING" id="857265.WG78_04075"/>
<dbReference type="AlphaFoldDB" id="A0A0N0XKQ1"/>
<dbReference type="SUPFAM" id="SSF117396">
    <property type="entry name" value="TM1631-like"/>
    <property type="match status" value="1"/>
</dbReference>
<evidence type="ECO:0000313" key="2">
    <source>
        <dbReference type="Proteomes" id="UP000037939"/>
    </source>
</evidence>
<dbReference type="PANTHER" id="PTHR30348:SF4">
    <property type="entry name" value="DUF72 DOMAIN-CONTAINING PROTEIN"/>
    <property type="match status" value="1"/>
</dbReference>
<protein>
    <recommendedName>
        <fullName evidence="3">DUF72 domain-containing protein</fullName>
    </recommendedName>
</protein>